<feature type="domain" description="PAS" evidence="17">
    <location>
        <begin position="144"/>
        <end position="195"/>
    </location>
</feature>
<dbReference type="CDD" id="cd00130">
    <property type="entry name" value="PAS"/>
    <property type="match status" value="2"/>
</dbReference>
<dbReference type="PROSITE" id="PS50109">
    <property type="entry name" value="HIS_KIN"/>
    <property type="match status" value="1"/>
</dbReference>
<evidence type="ECO:0000256" key="1">
    <source>
        <dbReference type="ARBA" id="ARBA00000085"/>
    </source>
</evidence>
<keyword evidence="7" id="KW-0808">Transferase</keyword>
<dbReference type="InterPro" id="IPR004358">
    <property type="entry name" value="Sig_transdc_His_kin-like_C"/>
</dbReference>
<dbReference type="GO" id="GO:0005886">
    <property type="term" value="C:plasma membrane"/>
    <property type="evidence" value="ECO:0007669"/>
    <property type="project" value="UniProtKB-SubCell"/>
</dbReference>
<dbReference type="InterPro" id="IPR036890">
    <property type="entry name" value="HATPase_C_sf"/>
</dbReference>
<dbReference type="PANTHER" id="PTHR42878">
    <property type="entry name" value="TWO-COMPONENT HISTIDINE KINASE"/>
    <property type="match status" value="1"/>
</dbReference>
<dbReference type="InterPro" id="IPR005467">
    <property type="entry name" value="His_kinase_dom"/>
</dbReference>
<dbReference type="Gene3D" id="3.30.565.10">
    <property type="entry name" value="Histidine kinase-like ATPase, C-terminal domain"/>
    <property type="match status" value="1"/>
</dbReference>
<dbReference type="SMART" id="SM00086">
    <property type="entry name" value="PAC"/>
    <property type="match status" value="2"/>
</dbReference>
<evidence type="ECO:0000256" key="9">
    <source>
        <dbReference type="ARBA" id="ARBA00022741"/>
    </source>
</evidence>
<evidence type="ECO:0000259" key="16">
    <source>
        <dbReference type="PROSITE" id="PS50109"/>
    </source>
</evidence>
<dbReference type="PRINTS" id="PR00344">
    <property type="entry name" value="BCTRLSENSOR"/>
</dbReference>
<proteinExistence type="predicted"/>
<dbReference type="InterPro" id="IPR050351">
    <property type="entry name" value="BphY/WalK/GraS-like"/>
</dbReference>
<dbReference type="Gene3D" id="3.30.450.20">
    <property type="entry name" value="PAS domain"/>
    <property type="match status" value="2"/>
</dbReference>
<comment type="caution">
    <text evidence="19">The sequence shown here is derived from an EMBL/GenBank/DDBJ whole genome shotgun (WGS) entry which is preliminary data.</text>
</comment>
<keyword evidence="13" id="KW-0902">Two-component regulatory system</keyword>
<evidence type="ECO:0000259" key="18">
    <source>
        <dbReference type="PROSITE" id="PS50113"/>
    </source>
</evidence>
<dbReference type="FunFam" id="3.30.565.10:FF:000023">
    <property type="entry name" value="PAS domain-containing sensor histidine kinase"/>
    <property type="match status" value="1"/>
</dbReference>
<keyword evidence="10" id="KW-0418">Kinase</keyword>
<dbReference type="SUPFAM" id="SSF55785">
    <property type="entry name" value="PYP-like sensor domain (PAS domain)"/>
    <property type="match status" value="2"/>
</dbReference>
<dbReference type="Pfam" id="PF02518">
    <property type="entry name" value="HATPase_c"/>
    <property type="match status" value="1"/>
</dbReference>
<dbReference type="GO" id="GO:0007234">
    <property type="term" value="P:osmosensory signaling via phosphorelay pathway"/>
    <property type="evidence" value="ECO:0007669"/>
    <property type="project" value="TreeGrafter"/>
</dbReference>
<keyword evidence="6" id="KW-0597">Phosphoprotein</keyword>
<dbReference type="GO" id="GO:0000156">
    <property type="term" value="F:phosphorelay response regulator activity"/>
    <property type="evidence" value="ECO:0007669"/>
    <property type="project" value="TreeGrafter"/>
</dbReference>
<dbReference type="InterPro" id="IPR035965">
    <property type="entry name" value="PAS-like_dom_sf"/>
</dbReference>
<gene>
    <name evidence="19" type="ORF">A2867_01180</name>
</gene>
<evidence type="ECO:0000256" key="10">
    <source>
        <dbReference type="ARBA" id="ARBA00022777"/>
    </source>
</evidence>
<protein>
    <recommendedName>
        <fullName evidence="4">histidine kinase</fullName>
        <ecNumber evidence="4">2.7.13.3</ecNumber>
    </recommendedName>
</protein>
<dbReference type="PANTHER" id="PTHR42878:SF7">
    <property type="entry name" value="SENSOR HISTIDINE KINASE GLRK"/>
    <property type="match status" value="1"/>
</dbReference>
<dbReference type="PROSITE" id="PS50112">
    <property type="entry name" value="PAS"/>
    <property type="match status" value="2"/>
</dbReference>
<evidence type="ECO:0000259" key="17">
    <source>
        <dbReference type="PROSITE" id="PS50112"/>
    </source>
</evidence>
<evidence type="ECO:0000256" key="15">
    <source>
        <dbReference type="SAM" id="Coils"/>
    </source>
</evidence>
<evidence type="ECO:0000256" key="3">
    <source>
        <dbReference type="ARBA" id="ARBA00004236"/>
    </source>
</evidence>
<feature type="coiled-coil region" evidence="15">
    <location>
        <begin position="124"/>
        <end position="151"/>
    </location>
</feature>
<dbReference type="SMART" id="SM00091">
    <property type="entry name" value="PAS"/>
    <property type="match status" value="2"/>
</dbReference>
<evidence type="ECO:0000256" key="5">
    <source>
        <dbReference type="ARBA" id="ARBA00022475"/>
    </source>
</evidence>
<dbReference type="SMART" id="SM00388">
    <property type="entry name" value="HisKA"/>
    <property type="match status" value="1"/>
</dbReference>
<dbReference type="InterPro" id="IPR003594">
    <property type="entry name" value="HATPase_dom"/>
</dbReference>
<evidence type="ECO:0000256" key="4">
    <source>
        <dbReference type="ARBA" id="ARBA00012438"/>
    </source>
</evidence>
<keyword evidence="14" id="KW-0472">Membrane</keyword>
<dbReference type="Pfam" id="PF00512">
    <property type="entry name" value="HisKA"/>
    <property type="match status" value="1"/>
</dbReference>
<evidence type="ECO:0000256" key="6">
    <source>
        <dbReference type="ARBA" id="ARBA00022553"/>
    </source>
</evidence>
<dbReference type="InterPro" id="IPR001610">
    <property type="entry name" value="PAC"/>
</dbReference>
<dbReference type="PROSITE" id="PS50113">
    <property type="entry name" value="PAC"/>
    <property type="match status" value="1"/>
</dbReference>
<dbReference type="EMBL" id="MFCP01000011">
    <property type="protein sequence ID" value="OGE29093.1"/>
    <property type="molecule type" value="Genomic_DNA"/>
</dbReference>
<keyword evidence="12" id="KW-1133">Transmembrane helix</keyword>
<dbReference type="GO" id="GO:0000155">
    <property type="term" value="F:phosphorelay sensor kinase activity"/>
    <property type="evidence" value="ECO:0007669"/>
    <property type="project" value="InterPro"/>
</dbReference>
<name>A0A1F5JKC1_9BACT</name>
<evidence type="ECO:0000256" key="7">
    <source>
        <dbReference type="ARBA" id="ARBA00022679"/>
    </source>
</evidence>
<dbReference type="Gene3D" id="1.10.287.130">
    <property type="match status" value="1"/>
</dbReference>
<keyword evidence="9" id="KW-0547">Nucleotide-binding</keyword>
<dbReference type="Proteomes" id="UP000177555">
    <property type="component" value="Unassembled WGS sequence"/>
</dbReference>
<evidence type="ECO:0000256" key="11">
    <source>
        <dbReference type="ARBA" id="ARBA00022840"/>
    </source>
</evidence>
<feature type="domain" description="PAS" evidence="17">
    <location>
        <begin position="4"/>
        <end position="50"/>
    </location>
</feature>
<dbReference type="InterPro" id="IPR013767">
    <property type="entry name" value="PAS_fold"/>
</dbReference>
<dbReference type="SMART" id="SM00387">
    <property type="entry name" value="HATPase_c"/>
    <property type="match status" value="1"/>
</dbReference>
<evidence type="ECO:0000256" key="8">
    <source>
        <dbReference type="ARBA" id="ARBA00022692"/>
    </source>
</evidence>
<reference evidence="19 20" key="1">
    <citation type="journal article" date="2016" name="Nat. Commun.">
        <title>Thousands of microbial genomes shed light on interconnected biogeochemical processes in an aquifer system.</title>
        <authorList>
            <person name="Anantharaman K."/>
            <person name="Brown C.T."/>
            <person name="Hug L.A."/>
            <person name="Sharon I."/>
            <person name="Castelle C.J."/>
            <person name="Probst A.J."/>
            <person name="Thomas B.C."/>
            <person name="Singh A."/>
            <person name="Wilkins M.J."/>
            <person name="Karaoz U."/>
            <person name="Brodie E.L."/>
            <person name="Williams K.H."/>
            <person name="Hubbard S.S."/>
            <person name="Banfield J.F."/>
        </authorList>
    </citation>
    <scope>NUCLEOTIDE SEQUENCE [LARGE SCALE GENOMIC DNA]</scope>
</reference>
<dbReference type="InterPro" id="IPR000700">
    <property type="entry name" value="PAS-assoc_C"/>
</dbReference>
<dbReference type="InterPro" id="IPR003661">
    <property type="entry name" value="HisK_dim/P_dom"/>
</dbReference>
<organism evidence="19 20">
    <name type="scientific">Candidatus Daviesbacteria bacterium RIFCSPHIGHO2_01_FULL_40_11</name>
    <dbReference type="NCBI Taxonomy" id="1797762"/>
    <lineage>
        <taxon>Bacteria</taxon>
        <taxon>Candidatus Daviesiibacteriota</taxon>
    </lineage>
</organism>
<dbReference type="NCBIfam" id="TIGR00229">
    <property type="entry name" value="sensory_box"/>
    <property type="match status" value="2"/>
</dbReference>
<dbReference type="Pfam" id="PF00989">
    <property type="entry name" value="PAS"/>
    <property type="match status" value="2"/>
</dbReference>
<evidence type="ECO:0000256" key="13">
    <source>
        <dbReference type="ARBA" id="ARBA00023012"/>
    </source>
</evidence>
<dbReference type="CDD" id="cd00082">
    <property type="entry name" value="HisKA"/>
    <property type="match status" value="1"/>
</dbReference>
<comment type="catalytic activity">
    <reaction evidence="1">
        <text>ATP + protein L-histidine = ADP + protein N-phospho-L-histidine.</text>
        <dbReference type="EC" id="2.7.13.3"/>
    </reaction>
</comment>
<comment type="subcellular location">
    <subcellularLocation>
        <location evidence="3">Cell membrane</location>
    </subcellularLocation>
    <subcellularLocation>
        <location evidence="2">Membrane</location>
        <topology evidence="2">Multi-pass membrane protein</topology>
    </subcellularLocation>
</comment>
<feature type="domain" description="Histidine kinase" evidence="16">
    <location>
        <begin position="277"/>
        <end position="494"/>
    </location>
</feature>
<dbReference type="GO" id="GO:0006355">
    <property type="term" value="P:regulation of DNA-templated transcription"/>
    <property type="evidence" value="ECO:0007669"/>
    <property type="project" value="InterPro"/>
</dbReference>
<evidence type="ECO:0000256" key="14">
    <source>
        <dbReference type="ARBA" id="ARBA00023136"/>
    </source>
</evidence>
<feature type="domain" description="PAC" evidence="18">
    <location>
        <begin position="78"/>
        <end position="129"/>
    </location>
</feature>
<keyword evidence="8" id="KW-0812">Transmembrane</keyword>
<keyword evidence="11" id="KW-0067">ATP-binding</keyword>
<sequence length="507" mass="57278">MNIAAFDYLRVLETIPEAVVITDTNPHIVYINPAFEKLTGYKLSELKGKNPRILKSGKTPLRVYQKLYRALTQGKSFTTREVINKRKDGSLYQIDASYVPICQTDKPVFYMQIQHDITEHKKAETELVKRAAQLEAVNRSLQEEYVKEKALLESIGDGVIAMDKEGKIIALNKKTEAIFGWKMQDALGKSLFTQFKLADEQGKIIPKDLRPIRLALTTAQVGHGIYFLVKKGTRKIPLFITSAPVVLDGRVVGAVNIYRDVSQQVATDRAKDEFLYFASHTLRTPLSAVAWSIERLNEDNTGYSSEQRKFLDRIYDQTQRMIQLTNDLLDATRMEFGILSYKYEEVNPAKIASNVIADLKNRINDKKIKFKLIADKNISAYQTYSNAVYMILHNLLSNAVKFTPAGGTVSLKISKTEKELILQVSDSGVGIPKLAQGRIFQKMYRAQNVKDKFEGSGLGLYITSGIINHMGGKITVKSRRGQGTTFTVMLPFELEVIQSKEKDRMQL</sequence>
<dbReference type="EC" id="2.7.13.3" evidence="4"/>
<evidence type="ECO:0000256" key="12">
    <source>
        <dbReference type="ARBA" id="ARBA00022989"/>
    </source>
</evidence>
<accession>A0A1F5JKC1</accession>
<dbReference type="InterPro" id="IPR036097">
    <property type="entry name" value="HisK_dim/P_sf"/>
</dbReference>
<evidence type="ECO:0000313" key="20">
    <source>
        <dbReference type="Proteomes" id="UP000177555"/>
    </source>
</evidence>
<evidence type="ECO:0000256" key="2">
    <source>
        <dbReference type="ARBA" id="ARBA00004141"/>
    </source>
</evidence>
<dbReference type="AlphaFoldDB" id="A0A1F5JKC1"/>
<evidence type="ECO:0000313" key="19">
    <source>
        <dbReference type="EMBL" id="OGE29093.1"/>
    </source>
</evidence>
<dbReference type="GO" id="GO:0005524">
    <property type="term" value="F:ATP binding"/>
    <property type="evidence" value="ECO:0007669"/>
    <property type="project" value="UniProtKB-KW"/>
</dbReference>
<dbReference type="InterPro" id="IPR000014">
    <property type="entry name" value="PAS"/>
</dbReference>
<dbReference type="SUPFAM" id="SSF47384">
    <property type="entry name" value="Homodimeric domain of signal transducing histidine kinase"/>
    <property type="match status" value="1"/>
</dbReference>
<keyword evidence="5" id="KW-1003">Cell membrane</keyword>
<dbReference type="GO" id="GO:0030295">
    <property type="term" value="F:protein kinase activator activity"/>
    <property type="evidence" value="ECO:0007669"/>
    <property type="project" value="TreeGrafter"/>
</dbReference>
<keyword evidence="15" id="KW-0175">Coiled coil</keyword>
<dbReference type="SUPFAM" id="SSF55874">
    <property type="entry name" value="ATPase domain of HSP90 chaperone/DNA topoisomerase II/histidine kinase"/>
    <property type="match status" value="1"/>
</dbReference>